<dbReference type="EMBL" id="JAUKUD010000004">
    <property type="protein sequence ID" value="KAK0745462.1"/>
    <property type="molecule type" value="Genomic_DNA"/>
</dbReference>
<dbReference type="InterPro" id="IPR052895">
    <property type="entry name" value="HetReg/Transcr_Mod"/>
</dbReference>
<evidence type="ECO:0000313" key="4">
    <source>
        <dbReference type="Proteomes" id="UP001172155"/>
    </source>
</evidence>
<evidence type="ECO:0000259" key="2">
    <source>
        <dbReference type="Pfam" id="PF06985"/>
    </source>
</evidence>
<dbReference type="AlphaFoldDB" id="A0AA40EU36"/>
<sequence length="843" mass="93145">MGHPEPTTPRKLTGFDDILVRILYGFCTGIIAMVLDYMPSRELKTVLIITHVGTSTSFTSKAFGSDKALLSSFIDDMASLGIALGLTTCLPPHRLALCYMGFVTSKYELKTPALQYMRFQDTDEENLGLFLKGLLTMACFVAPTFFLGILRLGWNNSGTFFGVGTGAVTFTSLAVQYPELLVPLRRLYWLGLYVLHFVNCVYNGVIDHTSLRVAARHFEAWEARRSQKACAELPQLNYDQHRLDESKREFRILKLQRRTLRSELRCEFVLASVNNPPPFEAISYTWGGEQPTESIIVNGCRLAVAPAVFKLLWYRRSFWSEAYLWIDAVCINQHGIPERERQVKLMGDIYQLASRTLVWLAHPMDAMDAAKARRELMVLATVNLMQGSPETLRKMLSNSSSISALVSLLSLSYFTRIWVVQEVVLAKEVHVIYGHAMFDWDSLIAAVMPLIDASLISVVTSYSPHPARLGRNMGNILCISRLRMQYLRGSKPDLYETLAGSLELRWCASTDARDKVFGVLGMVSDAGHGKIPTPDYGESAERVFLKTCLYLLEQTPSSLALLQFAGIGYAKTQLDGLLPSWVPDWTNQLIGSRILRPDQLVLYLHRSSSPVWRFTAATQELNVDTKILDTALLGARDVLFIPPGASIPQLPPSPMNVNLKYIDDITVLAHSCAATRRLYPEILDLLQAIFGVLIGAAHVSIEDLGTPQEAFIVFLSILQAMQAVDSPDEVITAVLQNLLAENGYSQTTDAAALDLKGRRLFFAIGDSVGGKRFCVLESGKLALCPPGTKEGDLIANIRGAPVPFGRAAPSQPGLKFGVDHGGYLALPALPKDSFIANLIGRGG</sequence>
<organism evidence="3 4">
    <name type="scientific">Schizothecium vesticola</name>
    <dbReference type="NCBI Taxonomy" id="314040"/>
    <lineage>
        <taxon>Eukaryota</taxon>
        <taxon>Fungi</taxon>
        <taxon>Dikarya</taxon>
        <taxon>Ascomycota</taxon>
        <taxon>Pezizomycotina</taxon>
        <taxon>Sordariomycetes</taxon>
        <taxon>Sordariomycetidae</taxon>
        <taxon>Sordariales</taxon>
        <taxon>Schizotheciaceae</taxon>
        <taxon>Schizothecium</taxon>
    </lineage>
</organism>
<comment type="caution">
    <text evidence="3">The sequence shown here is derived from an EMBL/GenBank/DDBJ whole genome shotgun (WGS) entry which is preliminary data.</text>
</comment>
<dbReference type="Pfam" id="PF06985">
    <property type="entry name" value="HET"/>
    <property type="match status" value="1"/>
</dbReference>
<proteinExistence type="predicted"/>
<dbReference type="PANTHER" id="PTHR24148:SF64">
    <property type="entry name" value="HETEROKARYON INCOMPATIBILITY DOMAIN-CONTAINING PROTEIN"/>
    <property type="match status" value="1"/>
</dbReference>
<gene>
    <name evidence="3" type="ORF">B0T18DRAFT_428617</name>
</gene>
<keyword evidence="1" id="KW-0812">Transmembrane</keyword>
<feature type="domain" description="Heterokaryon incompatibility" evidence="2">
    <location>
        <begin position="279"/>
        <end position="422"/>
    </location>
</feature>
<feature type="transmembrane region" description="Helical" evidence="1">
    <location>
        <begin position="127"/>
        <end position="150"/>
    </location>
</feature>
<reference evidence="3" key="1">
    <citation type="submission" date="2023-06" db="EMBL/GenBank/DDBJ databases">
        <title>Genome-scale phylogeny and comparative genomics of the fungal order Sordariales.</title>
        <authorList>
            <consortium name="Lawrence Berkeley National Laboratory"/>
            <person name="Hensen N."/>
            <person name="Bonometti L."/>
            <person name="Westerberg I."/>
            <person name="Brannstrom I.O."/>
            <person name="Guillou S."/>
            <person name="Cros-Aarteil S."/>
            <person name="Calhoun S."/>
            <person name="Haridas S."/>
            <person name="Kuo A."/>
            <person name="Mondo S."/>
            <person name="Pangilinan J."/>
            <person name="Riley R."/>
            <person name="LaButti K."/>
            <person name="Andreopoulos B."/>
            <person name="Lipzen A."/>
            <person name="Chen C."/>
            <person name="Yanf M."/>
            <person name="Daum C."/>
            <person name="Ng V."/>
            <person name="Clum A."/>
            <person name="Steindorff A."/>
            <person name="Ohm R."/>
            <person name="Martin F."/>
            <person name="Silar P."/>
            <person name="Natvig D."/>
            <person name="Lalanne C."/>
            <person name="Gautier V."/>
            <person name="Ament-velasquez S.L."/>
            <person name="Kruys A."/>
            <person name="Hutchinson M.I."/>
            <person name="Powell A.J."/>
            <person name="Barry K."/>
            <person name="Miller A.N."/>
            <person name="Grigoriev I.V."/>
            <person name="Debuchy R."/>
            <person name="Gladieux P."/>
            <person name="Thoren M.H."/>
            <person name="Johannesson H."/>
        </authorList>
    </citation>
    <scope>NUCLEOTIDE SEQUENCE</scope>
    <source>
        <strain evidence="3">SMH3187-1</strain>
    </source>
</reference>
<evidence type="ECO:0000313" key="3">
    <source>
        <dbReference type="EMBL" id="KAK0745462.1"/>
    </source>
</evidence>
<name>A0AA40EU36_9PEZI</name>
<feature type="transmembrane region" description="Helical" evidence="1">
    <location>
        <begin position="187"/>
        <end position="206"/>
    </location>
</feature>
<evidence type="ECO:0000256" key="1">
    <source>
        <dbReference type="SAM" id="Phobius"/>
    </source>
</evidence>
<keyword evidence="4" id="KW-1185">Reference proteome</keyword>
<dbReference type="Proteomes" id="UP001172155">
    <property type="component" value="Unassembled WGS sequence"/>
</dbReference>
<feature type="transmembrane region" description="Helical" evidence="1">
    <location>
        <begin position="18"/>
        <end position="38"/>
    </location>
</feature>
<dbReference type="PANTHER" id="PTHR24148">
    <property type="entry name" value="ANKYRIN REPEAT DOMAIN-CONTAINING PROTEIN 39 HOMOLOG-RELATED"/>
    <property type="match status" value="1"/>
</dbReference>
<keyword evidence="1" id="KW-1133">Transmembrane helix</keyword>
<keyword evidence="1" id="KW-0472">Membrane</keyword>
<protein>
    <submittedName>
        <fullName evidence="3">Heterokaryon incompatibility protein-domain-containing protein</fullName>
    </submittedName>
</protein>
<dbReference type="InterPro" id="IPR010730">
    <property type="entry name" value="HET"/>
</dbReference>
<accession>A0AA40EU36</accession>